<sequence>MAKLMMFFYVMIYFFVLVACQKRRRSTECRNDSDCEKMVKCVLPRIARCIKYRCQCRNFLESFE</sequence>
<dbReference type="Gramene" id="rna31215">
    <property type="protein sequence ID" value="RHN55923.1"/>
    <property type="gene ID" value="gene31215"/>
</dbReference>
<dbReference type="Proteomes" id="UP000265566">
    <property type="component" value="Chromosome 5"/>
</dbReference>
<feature type="domain" description="Late nodulin" evidence="2">
    <location>
        <begin position="1"/>
        <end position="55"/>
    </location>
</feature>
<evidence type="ECO:0000313" key="6">
    <source>
        <dbReference type="Proteomes" id="UP000002051"/>
    </source>
</evidence>
<dbReference type="InterPro" id="IPR009810">
    <property type="entry name" value="Nodulin_late_dom"/>
</dbReference>
<reference evidence="5" key="3">
    <citation type="submission" date="2015-04" db="UniProtKB">
        <authorList>
            <consortium name="EnsemblPlants"/>
        </authorList>
    </citation>
    <scope>IDENTIFICATION</scope>
    <source>
        <strain evidence="5">cv. Jemalong A17</strain>
    </source>
</reference>
<dbReference type="EMBL" id="CM001221">
    <property type="protein sequence ID" value="AES97636.1"/>
    <property type="molecule type" value="Genomic_DNA"/>
</dbReference>
<keyword evidence="1" id="KW-0472">Membrane</keyword>
<keyword evidence="1" id="KW-1133">Transmembrane helix</keyword>
<proteinExistence type="predicted"/>
<reference evidence="3 6" key="2">
    <citation type="journal article" date="2014" name="BMC Genomics">
        <title>An improved genome release (version Mt4.0) for the model legume Medicago truncatula.</title>
        <authorList>
            <person name="Tang H."/>
            <person name="Krishnakumar V."/>
            <person name="Bidwell S."/>
            <person name="Rosen B."/>
            <person name="Chan A."/>
            <person name="Zhou S."/>
            <person name="Gentzbittel L."/>
            <person name="Childs K.L."/>
            <person name="Yandell M."/>
            <person name="Gundlach H."/>
            <person name="Mayer K.F."/>
            <person name="Schwartz D.C."/>
            <person name="Town C.D."/>
        </authorList>
    </citation>
    <scope>GENOME REANNOTATION</scope>
    <source>
        <strain evidence="5 6">cv. Jemalong A17</strain>
    </source>
</reference>
<reference evidence="4" key="5">
    <citation type="journal article" date="2018" name="Nat. Plants">
        <title>Whole-genome landscape of Medicago truncatula symbiotic genes.</title>
        <authorList>
            <person name="Pecrix Y."/>
            <person name="Gamas P."/>
            <person name="Carrere S."/>
        </authorList>
    </citation>
    <scope>NUCLEOTIDE SEQUENCE</scope>
    <source>
        <tissue evidence="4">Leaves</tissue>
    </source>
</reference>
<keyword evidence="1" id="KW-0812">Transmembrane</keyword>
<dbReference type="PROSITE" id="PS51257">
    <property type="entry name" value="PROKAR_LIPOPROTEIN"/>
    <property type="match status" value="1"/>
</dbReference>
<dbReference type="SMR" id="G7JX80"/>
<name>G7JX80_MEDTR</name>
<reference evidence="7" key="4">
    <citation type="journal article" date="2018" name="Nat. Plants">
        <title>Whole-genome landscape of Medicago truncatula symbiotic genes.</title>
        <authorList>
            <person name="Pecrix Y."/>
            <person name="Staton S.E."/>
            <person name="Sallet E."/>
            <person name="Lelandais-Briere C."/>
            <person name="Moreau S."/>
            <person name="Carrere S."/>
            <person name="Blein T."/>
            <person name="Jardinaud M.F."/>
            <person name="Latrasse D."/>
            <person name="Zouine M."/>
            <person name="Zahm M."/>
            <person name="Kreplak J."/>
            <person name="Mayjonade B."/>
            <person name="Satge C."/>
            <person name="Perez M."/>
            <person name="Cauet S."/>
            <person name="Marande W."/>
            <person name="Chantry-Darmon C."/>
            <person name="Lopez-Roques C."/>
            <person name="Bouchez O."/>
            <person name="Berard A."/>
            <person name="Debelle F."/>
            <person name="Munos S."/>
            <person name="Bendahmane A."/>
            <person name="Berges H."/>
            <person name="Niebel A."/>
            <person name="Buitink J."/>
            <person name="Frugier F."/>
            <person name="Benhamed M."/>
            <person name="Crespi M."/>
            <person name="Gouzy J."/>
            <person name="Gamas P."/>
        </authorList>
    </citation>
    <scope>NUCLEOTIDE SEQUENCE [LARGE SCALE GENOMIC DNA]</scope>
    <source>
        <strain evidence="7">cv. Jemalong A17</strain>
    </source>
</reference>
<protein>
    <submittedName>
        <fullName evidence="3">Nodule Cysteine-Rich (NCR) secreted peptide</fullName>
    </submittedName>
    <submittedName>
        <fullName evidence="4">Putative Late nodulin</fullName>
    </submittedName>
</protein>
<dbReference type="AlphaFoldDB" id="G7JX80"/>
<dbReference type="PaxDb" id="3880-AES97636"/>
<evidence type="ECO:0000313" key="3">
    <source>
        <dbReference type="EMBL" id="AES97636.1"/>
    </source>
</evidence>
<dbReference type="EnsemblPlants" id="AES97636">
    <property type="protein sequence ID" value="AES97636"/>
    <property type="gene ID" value="MTR_5g057460"/>
</dbReference>
<evidence type="ECO:0000313" key="7">
    <source>
        <dbReference type="Proteomes" id="UP000265566"/>
    </source>
</evidence>
<feature type="transmembrane region" description="Helical" evidence="1">
    <location>
        <begin position="6"/>
        <end position="21"/>
    </location>
</feature>
<keyword evidence="6" id="KW-1185">Reference proteome</keyword>
<dbReference type="HOGENOM" id="CLU_181053_0_2_1"/>
<reference evidence="3 6" key="1">
    <citation type="journal article" date="2011" name="Nature">
        <title>The Medicago genome provides insight into the evolution of rhizobial symbioses.</title>
        <authorList>
            <person name="Young N.D."/>
            <person name="Debelle F."/>
            <person name="Oldroyd G.E."/>
            <person name="Geurts R."/>
            <person name="Cannon S.B."/>
            <person name="Udvardi M.K."/>
            <person name="Benedito V.A."/>
            <person name="Mayer K.F."/>
            <person name="Gouzy J."/>
            <person name="Schoof H."/>
            <person name="Van de Peer Y."/>
            <person name="Proost S."/>
            <person name="Cook D.R."/>
            <person name="Meyers B.C."/>
            <person name="Spannagl M."/>
            <person name="Cheung F."/>
            <person name="De Mita S."/>
            <person name="Krishnakumar V."/>
            <person name="Gundlach H."/>
            <person name="Zhou S."/>
            <person name="Mudge J."/>
            <person name="Bharti A.K."/>
            <person name="Murray J.D."/>
            <person name="Naoumkina M.A."/>
            <person name="Rosen B."/>
            <person name="Silverstein K.A."/>
            <person name="Tang H."/>
            <person name="Rombauts S."/>
            <person name="Zhao P.X."/>
            <person name="Zhou P."/>
            <person name="Barbe V."/>
            <person name="Bardou P."/>
            <person name="Bechner M."/>
            <person name="Bellec A."/>
            <person name="Berger A."/>
            <person name="Berges H."/>
            <person name="Bidwell S."/>
            <person name="Bisseling T."/>
            <person name="Choisne N."/>
            <person name="Couloux A."/>
            <person name="Denny R."/>
            <person name="Deshpande S."/>
            <person name="Dai X."/>
            <person name="Doyle J.J."/>
            <person name="Dudez A.M."/>
            <person name="Farmer A.D."/>
            <person name="Fouteau S."/>
            <person name="Franken C."/>
            <person name="Gibelin C."/>
            <person name="Gish J."/>
            <person name="Goldstein S."/>
            <person name="Gonzalez A.J."/>
            <person name="Green P.J."/>
            <person name="Hallab A."/>
            <person name="Hartog M."/>
            <person name="Hua A."/>
            <person name="Humphray S.J."/>
            <person name="Jeong D.H."/>
            <person name="Jing Y."/>
            <person name="Jocker A."/>
            <person name="Kenton S.M."/>
            <person name="Kim D.J."/>
            <person name="Klee K."/>
            <person name="Lai H."/>
            <person name="Lang C."/>
            <person name="Lin S."/>
            <person name="Macmil S.L."/>
            <person name="Magdelenat G."/>
            <person name="Matthews L."/>
            <person name="McCorrison J."/>
            <person name="Monaghan E.L."/>
            <person name="Mun J.H."/>
            <person name="Najar F.Z."/>
            <person name="Nicholson C."/>
            <person name="Noirot C."/>
            <person name="O'Bleness M."/>
            <person name="Paule C.R."/>
            <person name="Poulain J."/>
            <person name="Prion F."/>
            <person name="Qin B."/>
            <person name="Qu C."/>
            <person name="Retzel E.F."/>
            <person name="Riddle C."/>
            <person name="Sallet E."/>
            <person name="Samain S."/>
            <person name="Samson N."/>
            <person name="Sanders I."/>
            <person name="Saurat O."/>
            <person name="Scarpelli C."/>
            <person name="Schiex T."/>
            <person name="Segurens B."/>
            <person name="Severin A.J."/>
            <person name="Sherrier D.J."/>
            <person name="Shi R."/>
            <person name="Sims S."/>
            <person name="Singer S.R."/>
            <person name="Sinharoy S."/>
            <person name="Sterck L."/>
            <person name="Viollet A."/>
            <person name="Wang B.B."/>
            <person name="Wang K."/>
            <person name="Wang M."/>
            <person name="Wang X."/>
            <person name="Warfsmann J."/>
            <person name="Weissenbach J."/>
            <person name="White D.D."/>
            <person name="White J.D."/>
            <person name="Wiley G.B."/>
            <person name="Wincker P."/>
            <person name="Xing Y."/>
            <person name="Yang L."/>
            <person name="Yao Z."/>
            <person name="Ying F."/>
            <person name="Zhai J."/>
            <person name="Zhou L."/>
            <person name="Zuber A."/>
            <person name="Denarie J."/>
            <person name="Dixon R.A."/>
            <person name="May G.D."/>
            <person name="Schwartz D.C."/>
            <person name="Rogers J."/>
            <person name="Quetier F."/>
            <person name="Town C.D."/>
            <person name="Roe B.A."/>
        </authorList>
    </citation>
    <scope>NUCLEOTIDE SEQUENCE [LARGE SCALE GENOMIC DNA]</scope>
    <source>
        <strain evidence="3">A17</strain>
        <strain evidence="5 6">cv. Jemalong A17</strain>
    </source>
</reference>
<accession>G7JX80</accession>
<organism evidence="3 6">
    <name type="scientific">Medicago truncatula</name>
    <name type="common">Barrel medic</name>
    <name type="synonym">Medicago tribuloides</name>
    <dbReference type="NCBI Taxonomy" id="3880"/>
    <lineage>
        <taxon>Eukaryota</taxon>
        <taxon>Viridiplantae</taxon>
        <taxon>Streptophyta</taxon>
        <taxon>Embryophyta</taxon>
        <taxon>Tracheophyta</taxon>
        <taxon>Spermatophyta</taxon>
        <taxon>Magnoliopsida</taxon>
        <taxon>eudicotyledons</taxon>
        <taxon>Gunneridae</taxon>
        <taxon>Pentapetalae</taxon>
        <taxon>rosids</taxon>
        <taxon>fabids</taxon>
        <taxon>Fabales</taxon>
        <taxon>Fabaceae</taxon>
        <taxon>Papilionoideae</taxon>
        <taxon>50 kb inversion clade</taxon>
        <taxon>NPAAA clade</taxon>
        <taxon>Hologalegina</taxon>
        <taxon>IRL clade</taxon>
        <taxon>Trifolieae</taxon>
        <taxon>Medicago</taxon>
    </lineage>
</organism>
<evidence type="ECO:0000256" key="1">
    <source>
        <dbReference type="SAM" id="Phobius"/>
    </source>
</evidence>
<dbReference type="GO" id="GO:0046872">
    <property type="term" value="F:metal ion binding"/>
    <property type="evidence" value="ECO:0007669"/>
    <property type="project" value="InterPro"/>
</dbReference>
<evidence type="ECO:0000259" key="2">
    <source>
        <dbReference type="Pfam" id="PF07127"/>
    </source>
</evidence>
<dbReference type="Pfam" id="PF07127">
    <property type="entry name" value="Nodulin_late"/>
    <property type="match status" value="1"/>
</dbReference>
<dbReference type="EMBL" id="PSQE01000005">
    <property type="protein sequence ID" value="RHN55923.1"/>
    <property type="molecule type" value="Genomic_DNA"/>
</dbReference>
<gene>
    <name evidence="3" type="ordered locus">MTR_5g057460</name>
    <name evidence="4" type="ORF">MtrunA17_Chr5g0423711</name>
</gene>
<evidence type="ECO:0000313" key="4">
    <source>
        <dbReference type="EMBL" id="RHN55923.1"/>
    </source>
</evidence>
<evidence type="ECO:0000313" key="5">
    <source>
        <dbReference type="EnsemblPlants" id="AES97636"/>
    </source>
</evidence>
<dbReference type="Proteomes" id="UP000002051">
    <property type="component" value="Chromosome 5"/>
</dbReference>